<sequence>MKEFVKELRGFTDKQLNEELLTLRKKQFSLRMKKASGTLDKTHEVTQVRKAIAQIKTIMSEKVGKSDD</sequence>
<keyword evidence="3 5" id="KW-0687">Ribonucleoprotein</keyword>
<comment type="similarity">
    <text evidence="1 5">Belongs to the universal ribosomal protein uL29 family.</text>
</comment>
<organism evidence="6 7">
    <name type="scientific">Legionella nautarum</name>
    <dbReference type="NCBI Taxonomy" id="45070"/>
    <lineage>
        <taxon>Bacteria</taxon>
        <taxon>Pseudomonadati</taxon>
        <taxon>Pseudomonadota</taxon>
        <taxon>Gammaproteobacteria</taxon>
        <taxon>Legionellales</taxon>
        <taxon>Legionellaceae</taxon>
        <taxon>Legionella</taxon>
    </lineage>
</organism>
<dbReference type="PANTHER" id="PTHR10916:SF0">
    <property type="entry name" value="LARGE RIBOSOMAL SUBUNIT PROTEIN UL29C"/>
    <property type="match status" value="1"/>
</dbReference>
<name>A0A0W0WMG5_9GAMM</name>
<protein>
    <recommendedName>
        <fullName evidence="4 5">Large ribosomal subunit protein uL29</fullName>
    </recommendedName>
</protein>
<dbReference type="GO" id="GO:0022625">
    <property type="term" value="C:cytosolic large ribosomal subunit"/>
    <property type="evidence" value="ECO:0007669"/>
    <property type="project" value="TreeGrafter"/>
</dbReference>
<evidence type="ECO:0000313" key="7">
    <source>
        <dbReference type="Proteomes" id="UP000054725"/>
    </source>
</evidence>
<proteinExistence type="inferred from homology"/>
<evidence type="ECO:0000256" key="3">
    <source>
        <dbReference type="ARBA" id="ARBA00023274"/>
    </source>
</evidence>
<dbReference type="EMBL" id="LNYO01000023">
    <property type="protein sequence ID" value="KTD33505.1"/>
    <property type="molecule type" value="Genomic_DNA"/>
</dbReference>
<dbReference type="HAMAP" id="MF_00374">
    <property type="entry name" value="Ribosomal_uL29"/>
    <property type="match status" value="1"/>
</dbReference>
<evidence type="ECO:0000256" key="5">
    <source>
        <dbReference type="HAMAP-Rule" id="MF_00374"/>
    </source>
</evidence>
<evidence type="ECO:0000256" key="2">
    <source>
        <dbReference type="ARBA" id="ARBA00022980"/>
    </source>
</evidence>
<dbReference type="FunFam" id="1.10.287.310:FF:000001">
    <property type="entry name" value="50S ribosomal protein L29"/>
    <property type="match status" value="1"/>
</dbReference>
<dbReference type="STRING" id="45070.Lnau_2256"/>
<dbReference type="InterPro" id="IPR036049">
    <property type="entry name" value="Ribosomal_uL29_sf"/>
</dbReference>
<dbReference type="GO" id="GO:0006412">
    <property type="term" value="P:translation"/>
    <property type="evidence" value="ECO:0007669"/>
    <property type="project" value="UniProtKB-UniRule"/>
</dbReference>
<dbReference type="RefSeq" id="WP_058505265.1">
    <property type="nucleotide sequence ID" value="NZ_CAAAIF010000017.1"/>
</dbReference>
<gene>
    <name evidence="5 6" type="primary">rpmC</name>
    <name evidence="6" type="ORF">Lnau_2256</name>
</gene>
<dbReference type="CDD" id="cd00427">
    <property type="entry name" value="Ribosomal_L29_HIP"/>
    <property type="match status" value="1"/>
</dbReference>
<dbReference type="NCBIfam" id="TIGR00012">
    <property type="entry name" value="L29"/>
    <property type="match status" value="1"/>
</dbReference>
<keyword evidence="2 5" id="KW-0689">Ribosomal protein</keyword>
<reference evidence="6 7" key="1">
    <citation type="submission" date="2015-11" db="EMBL/GenBank/DDBJ databases">
        <title>Genomic analysis of 38 Legionella species identifies large and diverse effector repertoires.</title>
        <authorList>
            <person name="Burstein D."/>
            <person name="Amaro F."/>
            <person name="Zusman T."/>
            <person name="Lifshitz Z."/>
            <person name="Cohen O."/>
            <person name="Gilbert J.A."/>
            <person name="Pupko T."/>
            <person name="Shuman H.A."/>
            <person name="Segal G."/>
        </authorList>
    </citation>
    <scope>NUCLEOTIDE SEQUENCE [LARGE SCALE GENOMIC DNA]</scope>
    <source>
        <strain evidence="6 7">ATCC 49506</strain>
    </source>
</reference>
<dbReference type="PATRIC" id="fig|45070.6.peg.2382"/>
<keyword evidence="7" id="KW-1185">Reference proteome</keyword>
<dbReference type="SUPFAM" id="SSF46561">
    <property type="entry name" value="Ribosomal protein L29 (L29p)"/>
    <property type="match status" value="1"/>
</dbReference>
<evidence type="ECO:0000313" key="6">
    <source>
        <dbReference type="EMBL" id="KTD33505.1"/>
    </source>
</evidence>
<dbReference type="Gene3D" id="1.10.287.310">
    <property type="match status" value="1"/>
</dbReference>
<dbReference type="PANTHER" id="PTHR10916">
    <property type="entry name" value="60S RIBOSOMAL PROTEIN L35/50S RIBOSOMAL PROTEIN L29"/>
    <property type="match status" value="1"/>
</dbReference>
<dbReference type="Proteomes" id="UP000054725">
    <property type="component" value="Unassembled WGS sequence"/>
</dbReference>
<evidence type="ECO:0000256" key="4">
    <source>
        <dbReference type="ARBA" id="ARBA00035204"/>
    </source>
</evidence>
<accession>A0A0W0WMG5</accession>
<dbReference type="InterPro" id="IPR001854">
    <property type="entry name" value="Ribosomal_uL29"/>
</dbReference>
<evidence type="ECO:0000256" key="1">
    <source>
        <dbReference type="ARBA" id="ARBA00009254"/>
    </source>
</evidence>
<dbReference type="OrthoDB" id="9815192at2"/>
<comment type="caution">
    <text evidence="6">The sequence shown here is derived from an EMBL/GenBank/DDBJ whole genome shotgun (WGS) entry which is preliminary data.</text>
</comment>
<dbReference type="Pfam" id="PF00831">
    <property type="entry name" value="Ribosomal_L29"/>
    <property type="match status" value="1"/>
</dbReference>
<dbReference type="InterPro" id="IPR050063">
    <property type="entry name" value="Ribosomal_protein_uL29"/>
</dbReference>
<dbReference type="GO" id="GO:0003735">
    <property type="term" value="F:structural constituent of ribosome"/>
    <property type="evidence" value="ECO:0007669"/>
    <property type="project" value="InterPro"/>
</dbReference>
<dbReference type="AlphaFoldDB" id="A0A0W0WMG5"/>